<dbReference type="GO" id="GO:0006631">
    <property type="term" value="P:fatty acid metabolic process"/>
    <property type="evidence" value="ECO:0007669"/>
    <property type="project" value="TreeGrafter"/>
</dbReference>
<dbReference type="InterPro" id="IPR000873">
    <property type="entry name" value="AMP-dep_synth/lig_dom"/>
</dbReference>
<keyword evidence="3" id="KW-0436">Ligase</keyword>
<name>A0A8J3KFQ2_9ACTN</name>
<sequence length="497" mass="51675">MPGIGEPPQQPCRTVPGLLAWRRARNPADVAIEVAGVDALTFAQWDDAATAVAAALRAKGVAPGTPVGLVFAGRDWTSFAVAYCGVQRAGAVAVPLPDQLPPVRLAQLLAACGADLVIDGRGDVDALVEAGMPEVDRLAARSVLDAARPGEIAQILFTSGTSGQPKAVAATHANLTDGALIHPRRLALAHSRRFLHAFPIGTNAAQTMLVNALTARPAALTLPRFTPRRFAARLPEAGTVFLVPATAIELLESGALDGVDLSGVHLVGSTAAPLPPAVALRLNQAFPNAAIVNHYTSTEAAPAHTTMVFDPARPDAVGRVTTGAVRITGADGGPVPDGEVGHVWLRSPHARRYLGDETATRDTFRDGWVRMGDLGRLCDGFLFLSDRDSDVVKSGAYKISTLEVEAALHEHPGVAAAAVVGVPHPVLGARLAAVIVPRPDAADVGLPGIRAFLAERLADHQLPGDLLVLDQLPRNDAGKVLKRQLVELFPAGTGGGV</sequence>
<feature type="domain" description="AMP-binding enzyme C-terminal" evidence="2">
    <location>
        <begin position="403"/>
        <end position="479"/>
    </location>
</feature>
<dbReference type="RefSeq" id="WP_120322409.1">
    <property type="nucleotide sequence ID" value="NZ_BONH01000012.1"/>
</dbReference>
<dbReference type="Pfam" id="PF13193">
    <property type="entry name" value="AMP-binding_C"/>
    <property type="match status" value="1"/>
</dbReference>
<evidence type="ECO:0000313" key="4">
    <source>
        <dbReference type="Proteomes" id="UP000659904"/>
    </source>
</evidence>
<dbReference type="PANTHER" id="PTHR43201:SF32">
    <property type="entry name" value="2-SUCCINYLBENZOATE--COA LIGASE, CHLOROPLASTIC_PEROXISOMAL"/>
    <property type="match status" value="1"/>
</dbReference>
<dbReference type="AlphaFoldDB" id="A0A8J3KFQ2"/>
<proteinExistence type="predicted"/>
<dbReference type="Proteomes" id="UP000659904">
    <property type="component" value="Unassembled WGS sequence"/>
</dbReference>
<dbReference type="Pfam" id="PF00501">
    <property type="entry name" value="AMP-binding"/>
    <property type="match status" value="1"/>
</dbReference>
<evidence type="ECO:0000259" key="2">
    <source>
        <dbReference type="Pfam" id="PF13193"/>
    </source>
</evidence>
<gene>
    <name evidence="3" type="ORF">Cci01nite_31720</name>
</gene>
<dbReference type="EMBL" id="BONH01000012">
    <property type="protein sequence ID" value="GIF98078.1"/>
    <property type="molecule type" value="Genomic_DNA"/>
</dbReference>
<reference evidence="3 4" key="1">
    <citation type="submission" date="2021-01" db="EMBL/GenBank/DDBJ databases">
        <title>Whole genome shotgun sequence of Catellatospora citrea NBRC 14495.</title>
        <authorList>
            <person name="Komaki H."/>
            <person name="Tamura T."/>
        </authorList>
    </citation>
    <scope>NUCLEOTIDE SEQUENCE [LARGE SCALE GENOMIC DNA]</scope>
    <source>
        <strain evidence="3 4">NBRC 14495</strain>
    </source>
</reference>
<comment type="caution">
    <text evidence="3">The sequence shown here is derived from an EMBL/GenBank/DDBJ whole genome shotgun (WGS) entry which is preliminary data.</text>
</comment>
<evidence type="ECO:0000259" key="1">
    <source>
        <dbReference type="Pfam" id="PF00501"/>
    </source>
</evidence>
<dbReference type="PROSITE" id="PS00455">
    <property type="entry name" value="AMP_BINDING"/>
    <property type="match status" value="1"/>
</dbReference>
<dbReference type="InterPro" id="IPR020845">
    <property type="entry name" value="AMP-binding_CS"/>
</dbReference>
<keyword evidence="4" id="KW-1185">Reference proteome</keyword>
<accession>A0A8J3KFQ2</accession>
<evidence type="ECO:0000313" key="3">
    <source>
        <dbReference type="EMBL" id="GIF98078.1"/>
    </source>
</evidence>
<organism evidence="3 4">
    <name type="scientific">Catellatospora citrea</name>
    <dbReference type="NCBI Taxonomy" id="53366"/>
    <lineage>
        <taxon>Bacteria</taxon>
        <taxon>Bacillati</taxon>
        <taxon>Actinomycetota</taxon>
        <taxon>Actinomycetes</taxon>
        <taxon>Micromonosporales</taxon>
        <taxon>Micromonosporaceae</taxon>
        <taxon>Catellatospora</taxon>
    </lineage>
</organism>
<protein>
    <submittedName>
        <fullName evidence="3">O-succinylbenzoic acid--CoA ligase</fullName>
    </submittedName>
</protein>
<dbReference type="InterPro" id="IPR042099">
    <property type="entry name" value="ANL_N_sf"/>
</dbReference>
<dbReference type="PANTHER" id="PTHR43201">
    <property type="entry name" value="ACYL-COA SYNTHETASE"/>
    <property type="match status" value="1"/>
</dbReference>
<dbReference type="SUPFAM" id="SSF56801">
    <property type="entry name" value="Acetyl-CoA synthetase-like"/>
    <property type="match status" value="1"/>
</dbReference>
<dbReference type="Gene3D" id="3.30.300.30">
    <property type="match status" value="1"/>
</dbReference>
<dbReference type="InterPro" id="IPR025110">
    <property type="entry name" value="AMP-bd_C"/>
</dbReference>
<feature type="domain" description="AMP-dependent synthetase/ligase" evidence="1">
    <location>
        <begin position="21"/>
        <end position="349"/>
    </location>
</feature>
<dbReference type="Gene3D" id="3.40.50.12780">
    <property type="entry name" value="N-terminal domain of ligase-like"/>
    <property type="match status" value="1"/>
</dbReference>
<dbReference type="InterPro" id="IPR045851">
    <property type="entry name" value="AMP-bd_C_sf"/>
</dbReference>
<dbReference type="GO" id="GO:0031956">
    <property type="term" value="F:medium-chain fatty acid-CoA ligase activity"/>
    <property type="evidence" value="ECO:0007669"/>
    <property type="project" value="TreeGrafter"/>
</dbReference>